<feature type="transmembrane region" description="Helical" evidence="6">
    <location>
        <begin position="111"/>
        <end position="130"/>
    </location>
</feature>
<dbReference type="AlphaFoldDB" id="A0A1N7CKQ0"/>
<sequence>MKIGQASLVVFLSKLLASALGFIGTLYFARELGAEVLGLYALVMTVVGWLILAGELGVGQATTKRISEGDEQGAYLSAALVWVAGFAIVLSSAVIVGQPLLESYITEFDQYVALSVVWFVVVILFVKLFYKMVFRTLKGERKVHIAGLLDPVKIGGQSLFQIGLVVAGYGLLGMLVGYAIGGILVGLVGLYWVTVRPALPSKRHFRSLFDYAKFSWLGSLKSRTFNEVDILLLGVFVQSALVGVYAIAWSLAKFLELFGGAISSTMFPEISHTSSQESKQATAGLIEDSLAFTGLIAIPGFVGGTILAERLLRIYGPEFVQGAAVLALLIFATLLYSYQKQLMNGLNGIDRPDLAFRINAVFIVLNAGLNVVLIPQFGIEGAAFASVVSVTVALAFAYVTLRQLIEFHTPLGEIGRQVAAALVMGAVVFGLLETIETTAVVQHNVAIVLFLAGAGAGLYFLALFAISSQFRTTVERNLPVDIPFVLR</sequence>
<dbReference type="InterPro" id="IPR050833">
    <property type="entry name" value="Poly_Biosynth_Transport"/>
</dbReference>
<feature type="transmembrane region" description="Helical" evidence="6">
    <location>
        <begin position="319"/>
        <end position="338"/>
    </location>
</feature>
<feature type="transmembrane region" description="Helical" evidence="6">
    <location>
        <begin position="79"/>
        <end position="99"/>
    </location>
</feature>
<dbReference type="OrthoDB" id="112053at2157"/>
<keyword evidence="2" id="KW-1003">Cell membrane</keyword>
<name>A0A1N7CKQ0_9EURY</name>
<dbReference type="InterPro" id="IPR002797">
    <property type="entry name" value="Polysacc_synth"/>
</dbReference>
<evidence type="ECO:0000256" key="6">
    <source>
        <dbReference type="SAM" id="Phobius"/>
    </source>
</evidence>
<feature type="transmembrane region" description="Helical" evidence="6">
    <location>
        <begin position="151"/>
        <end position="172"/>
    </location>
</feature>
<keyword evidence="8" id="KW-1185">Reference proteome</keyword>
<organism evidence="7 8">
    <name type="scientific">Natronorubrum thiooxidans</name>
    <dbReference type="NCBI Taxonomy" id="308853"/>
    <lineage>
        <taxon>Archaea</taxon>
        <taxon>Methanobacteriati</taxon>
        <taxon>Methanobacteriota</taxon>
        <taxon>Stenosarchaea group</taxon>
        <taxon>Halobacteria</taxon>
        <taxon>Halobacteriales</taxon>
        <taxon>Natrialbaceae</taxon>
        <taxon>Natronorubrum</taxon>
    </lineage>
</organism>
<dbReference type="EMBL" id="FTNR01000001">
    <property type="protein sequence ID" value="SIR63994.1"/>
    <property type="molecule type" value="Genomic_DNA"/>
</dbReference>
<dbReference type="PANTHER" id="PTHR30250">
    <property type="entry name" value="PST FAMILY PREDICTED COLANIC ACID TRANSPORTER"/>
    <property type="match status" value="1"/>
</dbReference>
<feature type="transmembrane region" description="Helical" evidence="6">
    <location>
        <begin position="383"/>
        <end position="401"/>
    </location>
</feature>
<dbReference type="CDD" id="cd13128">
    <property type="entry name" value="MATE_Wzx_like"/>
    <property type="match status" value="1"/>
</dbReference>
<evidence type="ECO:0000256" key="3">
    <source>
        <dbReference type="ARBA" id="ARBA00022692"/>
    </source>
</evidence>
<keyword evidence="5 6" id="KW-0472">Membrane</keyword>
<keyword evidence="3 6" id="KW-0812">Transmembrane</keyword>
<evidence type="ECO:0000313" key="8">
    <source>
        <dbReference type="Proteomes" id="UP000185936"/>
    </source>
</evidence>
<evidence type="ECO:0000256" key="5">
    <source>
        <dbReference type="ARBA" id="ARBA00023136"/>
    </source>
</evidence>
<feature type="transmembrane region" description="Helical" evidence="6">
    <location>
        <begin position="178"/>
        <end position="199"/>
    </location>
</feature>
<evidence type="ECO:0000256" key="2">
    <source>
        <dbReference type="ARBA" id="ARBA00022475"/>
    </source>
</evidence>
<accession>A0A1N7CKQ0</accession>
<dbReference type="STRING" id="308853.SAMN05421752_101416"/>
<dbReference type="RefSeq" id="WP_076607505.1">
    <property type="nucleotide sequence ID" value="NZ_FTNR01000001.1"/>
</dbReference>
<evidence type="ECO:0000256" key="4">
    <source>
        <dbReference type="ARBA" id="ARBA00022989"/>
    </source>
</evidence>
<feature type="transmembrane region" description="Helical" evidence="6">
    <location>
        <begin position="444"/>
        <end position="466"/>
    </location>
</feature>
<dbReference type="GO" id="GO:0005886">
    <property type="term" value="C:plasma membrane"/>
    <property type="evidence" value="ECO:0007669"/>
    <property type="project" value="UniProtKB-SubCell"/>
</dbReference>
<gene>
    <name evidence="7" type="ORF">SAMN05421752_101416</name>
</gene>
<keyword evidence="4 6" id="KW-1133">Transmembrane helix</keyword>
<protein>
    <submittedName>
        <fullName evidence="7">Membrane protein involved in the export of O-antigen and teichoic acid</fullName>
    </submittedName>
</protein>
<evidence type="ECO:0000256" key="1">
    <source>
        <dbReference type="ARBA" id="ARBA00004651"/>
    </source>
</evidence>
<dbReference type="Pfam" id="PF01943">
    <property type="entry name" value="Polysacc_synt"/>
    <property type="match status" value="1"/>
</dbReference>
<proteinExistence type="predicted"/>
<feature type="transmembrane region" description="Helical" evidence="6">
    <location>
        <begin position="37"/>
        <end position="58"/>
    </location>
</feature>
<feature type="transmembrane region" description="Helical" evidence="6">
    <location>
        <begin position="358"/>
        <end position="377"/>
    </location>
</feature>
<feature type="transmembrane region" description="Helical" evidence="6">
    <location>
        <begin position="413"/>
        <end position="432"/>
    </location>
</feature>
<reference evidence="8" key="1">
    <citation type="submission" date="2017-01" db="EMBL/GenBank/DDBJ databases">
        <authorList>
            <person name="Varghese N."/>
            <person name="Submissions S."/>
        </authorList>
    </citation>
    <scope>NUCLEOTIDE SEQUENCE [LARGE SCALE GENOMIC DNA]</scope>
    <source>
        <strain evidence="8">type strain: HArc-</strain>
    </source>
</reference>
<evidence type="ECO:0000313" key="7">
    <source>
        <dbReference type="EMBL" id="SIR63994.1"/>
    </source>
</evidence>
<comment type="subcellular location">
    <subcellularLocation>
        <location evidence="1">Cell membrane</location>
        <topology evidence="1">Multi-pass membrane protein</topology>
    </subcellularLocation>
</comment>
<dbReference type="PANTHER" id="PTHR30250:SF28">
    <property type="entry name" value="POLYSACCHARIDE BIOSYNTHESIS PROTEIN"/>
    <property type="match status" value="1"/>
</dbReference>
<dbReference type="Proteomes" id="UP000185936">
    <property type="component" value="Unassembled WGS sequence"/>
</dbReference>
<feature type="transmembrane region" description="Helical" evidence="6">
    <location>
        <begin position="230"/>
        <end position="252"/>
    </location>
</feature>